<evidence type="ECO:0000313" key="3">
    <source>
        <dbReference type="Proteomes" id="UP000295565"/>
    </source>
</evidence>
<dbReference type="Proteomes" id="UP000295565">
    <property type="component" value="Unassembled WGS sequence"/>
</dbReference>
<dbReference type="Gene3D" id="3.40.630.30">
    <property type="match status" value="1"/>
</dbReference>
<gene>
    <name evidence="2" type="ORF">EV690_2601</name>
</gene>
<dbReference type="PROSITE" id="PS51186">
    <property type="entry name" value="GNAT"/>
    <property type="match status" value="1"/>
</dbReference>
<dbReference type="RefSeq" id="WP_131913373.1">
    <property type="nucleotide sequence ID" value="NZ_OU594967.1"/>
</dbReference>
<evidence type="ECO:0000313" key="2">
    <source>
        <dbReference type="EMBL" id="TCK47565.1"/>
    </source>
</evidence>
<keyword evidence="3" id="KW-1185">Reference proteome</keyword>
<dbReference type="InterPro" id="IPR000182">
    <property type="entry name" value="GNAT_dom"/>
</dbReference>
<dbReference type="Pfam" id="PF13527">
    <property type="entry name" value="Acetyltransf_9"/>
    <property type="match status" value="1"/>
</dbReference>
<dbReference type="CDD" id="cd04301">
    <property type="entry name" value="NAT_SF"/>
    <property type="match status" value="1"/>
</dbReference>
<dbReference type="OrthoDB" id="6683715at2"/>
<sequence length="173" mass="20113">MDIVYEIKLTKEQHESIKLLRNQSFPEHQSDYSYYKQKPHMRALQYEGDNLVGYLGLDYRAVKVSNEVYSVLGIIDFCVTEEHRGKGIGSLMLSEVTSFAEGTDVDFIILISELEDFYQKRGYTKIEDINSWLRIHEHTNYGVAVDHIDELFVKSISGKSWSVGHVDWLGYMY</sequence>
<dbReference type="EMBL" id="SMGD01000014">
    <property type="protein sequence ID" value="TCK47565.1"/>
    <property type="molecule type" value="Genomic_DNA"/>
</dbReference>
<protein>
    <submittedName>
        <fullName evidence="2">Acetyltransferase (GNAT) family protein</fullName>
    </submittedName>
</protein>
<reference evidence="2 3" key="1">
    <citation type="submission" date="2019-03" db="EMBL/GenBank/DDBJ databases">
        <title>Genomic Encyclopedia of Type Strains, Phase IV (KMG-IV): sequencing the most valuable type-strain genomes for metagenomic binning, comparative biology and taxonomic classification.</title>
        <authorList>
            <person name="Goeker M."/>
        </authorList>
    </citation>
    <scope>NUCLEOTIDE SEQUENCE [LARGE SCALE GENOMIC DNA]</scope>
    <source>
        <strain evidence="2 3">DSM 18577</strain>
    </source>
</reference>
<dbReference type="InterPro" id="IPR016181">
    <property type="entry name" value="Acyl_CoA_acyltransferase"/>
</dbReference>
<dbReference type="SUPFAM" id="SSF55729">
    <property type="entry name" value="Acyl-CoA N-acyltransferases (Nat)"/>
    <property type="match status" value="1"/>
</dbReference>
<feature type="domain" description="N-acetyltransferase" evidence="1">
    <location>
        <begin position="5"/>
        <end position="146"/>
    </location>
</feature>
<proteinExistence type="predicted"/>
<comment type="caution">
    <text evidence="2">The sequence shown here is derived from an EMBL/GenBank/DDBJ whole genome shotgun (WGS) entry which is preliminary data.</text>
</comment>
<dbReference type="GO" id="GO:0016747">
    <property type="term" value="F:acyltransferase activity, transferring groups other than amino-acyl groups"/>
    <property type="evidence" value="ECO:0007669"/>
    <property type="project" value="InterPro"/>
</dbReference>
<dbReference type="AlphaFoldDB" id="A0A4R1JA99"/>
<organism evidence="2 3">
    <name type="scientific">Celerinatantimonas diazotrophica</name>
    <dbReference type="NCBI Taxonomy" id="412034"/>
    <lineage>
        <taxon>Bacteria</taxon>
        <taxon>Pseudomonadati</taxon>
        <taxon>Pseudomonadota</taxon>
        <taxon>Gammaproteobacteria</taxon>
        <taxon>Celerinatantimonadaceae</taxon>
        <taxon>Celerinatantimonas</taxon>
    </lineage>
</organism>
<evidence type="ECO:0000259" key="1">
    <source>
        <dbReference type="PROSITE" id="PS51186"/>
    </source>
</evidence>
<name>A0A4R1JA99_9GAMM</name>
<keyword evidence="2" id="KW-0808">Transferase</keyword>
<accession>A0A4R1JA99</accession>